<dbReference type="RefSeq" id="WP_038497698.1">
    <property type="nucleotide sequence ID" value="NZ_BCTH01000020.1"/>
</dbReference>
<protein>
    <recommendedName>
        <fullName evidence="4">Transmembrane protein</fullName>
    </recommendedName>
</protein>
<dbReference type="PATRIC" id="fig|1349767.4.peg.1919"/>
<keyword evidence="1" id="KW-0732">Signal</keyword>
<reference evidence="2 3" key="1">
    <citation type="journal article" date="2015" name="Genome Announc.">
        <title>Genome Sequence of Mushroom Soft-Rot Pathogen Janthinobacterium agaricidamnosum.</title>
        <authorList>
            <person name="Graupner K."/>
            <person name="Lackner G."/>
            <person name="Hertweck C."/>
        </authorList>
    </citation>
    <scope>NUCLEOTIDE SEQUENCE [LARGE SCALE GENOMIC DNA]</scope>
    <source>
        <strain evidence="3">NBRC 102515 / DSM 9628</strain>
    </source>
</reference>
<evidence type="ECO:0000256" key="1">
    <source>
        <dbReference type="SAM" id="SignalP"/>
    </source>
</evidence>
<evidence type="ECO:0008006" key="4">
    <source>
        <dbReference type="Google" id="ProtNLM"/>
    </source>
</evidence>
<dbReference type="STRING" id="1349767.GJA_5325"/>
<dbReference type="Proteomes" id="UP000027604">
    <property type="component" value="Chromosome I"/>
</dbReference>
<feature type="chain" id="PRO_5004798790" description="Transmembrane protein" evidence="1">
    <location>
        <begin position="24"/>
        <end position="178"/>
    </location>
</feature>
<dbReference type="HOGENOM" id="CLU_1508662_0_0_4"/>
<evidence type="ECO:0000313" key="3">
    <source>
        <dbReference type="Proteomes" id="UP000027604"/>
    </source>
</evidence>
<name>W0VDD4_9BURK</name>
<dbReference type="OrthoDB" id="9553501at2"/>
<organism evidence="2 3">
    <name type="scientific">Janthinobacterium agaricidamnosum NBRC 102515 = DSM 9628</name>
    <dbReference type="NCBI Taxonomy" id="1349767"/>
    <lineage>
        <taxon>Bacteria</taxon>
        <taxon>Pseudomonadati</taxon>
        <taxon>Pseudomonadota</taxon>
        <taxon>Betaproteobacteria</taxon>
        <taxon>Burkholderiales</taxon>
        <taxon>Oxalobacteraceae</taxon>
        <taxon>Janthinobacterium</taxon>
    </lineage>
</organism>
<evidence type="ECO:0000313" key="2">
    <source>
        <dbReference type="EMBL" id="CDG85921.1"/>
    </source>
</evidence>
<dbReference type="EMBL" id="HG322949">
    <property type="protein sequence ID" value="CDG85921.1"/>
    <property type="molecule type" value="Genomic_DNA"/>
</dbReference>
<dbReference type="KEGG" id="jag:GJA_5325"/>
<feature type="signal peptide" evidence="1">
    <location>
        <begin position="1"/>
        <end position="23"/>
    </location>
</feature>
<gene>
    <name evidence="2" type="ORF">GJA_5325</name>
</gene>
<dbReference type="PROSITE" id="PS51257">
    <property type="entry name" value="PROKAR_LIPOPROTEIN"/>
    <property type="match status" value="1"/>
</dbReference>
<sequence length="178" mass="19097">MQKHIIGGLLHLAAACSAPAALAEETTLDLSRGHFLVRMDAGVESYALRALPQPHACLPALALERQAGGAYRVVSSDPDCQTEPYAELLLNPDWSPALHIQLSGGQIDFASSLWDSLSTLQASVSMGDIFGPDGVQRYRLLGARLALDRQRVGIRLRVSVGAGQITLDMPPRQSLSSR</sequence>
<accession>W0VDD4</accession>
<keyword evidence="3" id="KW-1185">Reference proteome</keyword>
<proteinExistence type="predicted"/>
<dbReference type="AlphaFoldDB" id="W0VDD4"/>